<dbReference type="Proteomes" id="UP000075360">
    <property type="component" value="Unassembled WGS sequence"/>
</dbReference>
<dbReference type="AlphaFoldDB" id="A0A149U4A9"/>
<reference evidence="3 4" key="1">
    <citation type="submission" date="2015-06" db="EMBL/GenBank/DDBJ databases">
        <title>Improved classification and identification of acetic acid bacteria using matrix-assisted laser desorption/ionization time-of-flight mass spectrometry; Gluconobacter nephelii and Gluconobacter uchimurae are later heterotypic synonyms of Gluconobacter japonicus and Gluconobacter oxydans, respectively.</title>
        <authorList>
            <person name="Li L."/>
            <person name="Cleenwerck I."/>
            <person name="De Vuyst L."/>
            <person name="Vandamme P."/>
        </authorList>
    </citation>
    <scope>NUCLEOTIDE SEQUENCE [LARGE SCALE GENOMIC DNA]</scope>
    <source>
        <strain evidence="3 4">LMG 23690</strain>
    </source>
</reference>
<dbReference type="Gene3D" id="3.40.50.300">
    <property type="entry name" value="P-loop containing nucleotide triphosphate hydrolases"/>
    <property type="match status" value="2"/>
</dbReference>
<evidence type="ECO:0000259" key="2">
    <source>
        <dbReference type="Pfam" id="PF08751"/>
    </source>
</evidence>
<dbReference type="NCBIfam" id="TIGR02686">
    <property type="entry name" value="relax_trwC"/>
    <property type="match status" value="1"/>
</dbReference>
<dbReference type="InterPro" id="IPR027417">
    <property type="entry name" value="P-loop_NTPase"/>
</dbReference>
<dbReference type="Pfam" id="PF13604">
    <property type="entry name" value="AAA_30"/>
    <property type="match status" value="1"/>
</dbReference>
<organism evidence="3 4">
    <name type="scientific">Acetobacter senegalensis</name>
    <dbReference type="NCBI Taxonomy" id="446692"/>
    <lineage>
        <taxon>Bacteria</taxon>
        <taxon>Pseudomonadati</taxon>
        <taxon>Pseudomonadota</taxon>
        <taxon>Alphaproteobacteria</taxon>
        <taxon>Acetobacterales</taxon>
        <taxon>Acetobacteraceae</taxon>
        <taxon>Acetobacter</taxon>
    </lineage>
</organism>
<dbReference type="SUPFAM" id="SSF52540">
    <property type="entry name" value="P-loop containing nucleoside triphosphate hydrolases"/>
    <property type="match status" value="2"/>
</dbReference>
<keyword evidence="3" id="KW-0378">Hydrolase</keyword>
<dbReference type="OrthoDB" id="1826980at2"/>
<proteinExistence type="predicted"/>
<keyword evidence="3" id="KW-0540">Nuclease</keyword>
<dbReference type="RefSeq" id="WP_061471133.1">
    <property type="nucleotide sequence ID" value="NZ_LHZU01000118.1"/>
</dbReference>
<dbReference type="Gene3D" id="2.30.30.940">
    <property type="match status" value="1"/>
</dbReference>
<keyword evidence="3" id="KW-0269">Exonuclease</keyword>
<evidence type="ECO:0000313" key="3">
    <source>
        <dbReference type="EMBL" id="KXV60210.1"/>
    </source>
</evidence>
<dbReference type="GO" id="GO:0004527">
    <property type="term" value="F:exonuclease activity"/>
    <property type="evidence" value="ECO:0007669"/>
    <property type="project" value="UniProtKB-KW"/>
</dbReference>
<feature type="domain" description="TrwC relaxase" evidence="2">
    <location>
        <begin position="12"/>
        <end position="284"/>
    </location>
</feature>
<protein>
    <submittedName>
        <fullName evidence="3">Exonuclease V subunit alpha</fullName>
    </submittedName>
</protein>
<gene>
    <name evidence="3" type="ORF">AD948_06145</name>
</gene>
<accession>A0A149U4A9</accession>
<dbReference type="InterPro" id="IPR014862">
    <property type="entry name" value="TrwC"/>
</dbReference>
<evidence type="ECO:0000313" key="4">
    <source>
        <dbReference type="Proteomes" id="UP000075360"/>
    </source>
</evidence>
<dbReference type="CDD" id="cd17933">
    <property type="entry name" value="DEXSc_RecD-like"/>
    <property type="match status" value="1"/>
</dbReference>
<dbReference type="NCBIfam" id="NF041492">
    <property type="entry name" value="MobF"/>
    <property type="match status" value="1"/>
</dbReference>
<dbReference type="Pfam" id="PF08751">
    <property type="entry name" value="TrwC"/>
    <property type="match status" value="1"/>
</dbReference>
<dbReference type="SUPFAM" id="SSF55464">
    <property type="entry name" value="Origin of replication-binding domain, RBD-like"/>
    <property type="match status" value="1"/>
</dbReference>
<comment type="caution">
    <text evidence="3">The sequence shown here is derived from an EMBL/GenBank/DDBJ whole genome shotgun (WGS) entry which is preliminary data.</text>
</comment>
<dbReference type="EMBL" id="LHZU01000118">
    <property type="protein sequence ID" value="KXV60210.1"/>
    <property type="molecule type" value="Genomic_DNA"/>
</dbReference>
<feature type="region of interest" description="Disordered" evidence="1">
    <location>
        <begin position="905"/>
        <end position="927"/>
    </location>
</feature>
<dbReference type="PATRIC" id="fig|446692.4.peg.1518"/>
<sequence>MVATVSGLTNAAQASAYYEADDYYSEDGTAPSIWLGKGAAELGLSGEVDQEAFTRLLHGQITKDQRLGTHRDGEWSHRPGWDLTLSAPKSVSVMAEVAGDRRLIEAHEAAVQRTLALAEQHLAATRIREDGEVRREMTQNLVIASFRHGTSRALDPQLHSHNVILNMTQGQDGQWRSLEPRALYQLQKQLGALYRQELAHEVTELGYGITKGKDSSFEIAGLSSESLEAFSQRAQAIEAQLAERGKSRAQASAAEKQTIALDTRQAKEAVPQAELVQAWREAADSAGLTEEKRRQLVAEAQGRLAAQSAQKSSNAFGRELLADQAVAQGAAMLGERNSVFATTALHEAAGRFAIGAVSQAEIAEAITRAETAGGLERRTYLDYRGASFEGMTTAANIAHEMTLLRLEEDGRHQAAPILSPLEAGKAVAEVEQRSALKGHTWNEEQRAATTQILTSNNQIVGLQGYAGTAKTSTVLATVAKSAEAQGYRVTALAPTASAAQVLGDALDSRADTLARHLLAPGRPSSQPQLWIVDEASLVSAKDMAKLLSTAQSHRARVLLVGDIKQLGSIEAGAAFEQLQEAGMETARLTSILRQTNEHTKAAVEASLEGNAKKALEALDRGGGRVVAIADREGRFAQIAEDYAALSPEERQKTLVIEPSREGRDALTQDIRNKLIERGQLGAEVLKATKFVSKDLTKAEAKRAESYELGDIVRFAKDYADKGVSRHGAYRVIQADEAKNVLTLQDERGRELAWHPRQWGAAQAQVYREEALELRVGDRVQFTRNDKAAKRVNGQLGEVITIDPDRGLARVKLQGNRIETLNLESARDRHFSHAYVSTAFAAQGRTAERVFANAESSATHLLEQKSFYVALSRAKVESVLYTDDRSKMQVGLQERAGIATRALKERGADMQDGKQKAQEKAQAASLAL</sequence>
<evidence type="ECO:0000256" key="1">
    <source>
        <dbReference type="SAM" id="MobiDB-lite"/>
    </source>
</evidence>
<name>A0A149U4A9_9PROT</name>
<dbReference type="InterPro" id="IPR014059">
    <property type="entry name" value="TraI/TrwC_relax"/>
</dbReference>
<feature type="compositionally biased region" description="Basic and acidic residues" evidence="1">
    <location>
        <begin position="905"/>
        <end position="918"/>
    </location>
</feature>